<feature type="domain" description="C2H2-type" evidence="14">
    <location>
        <begin position="721"/>
        <end position="748"/>
    </location>
</feature>
<dbReference type="FunFam" id="3.30.160.60:FF:002349">
    <property type="entry name" value="Zinc finger and BTB domain-containing 40"/>
    <property type="match status" value="1"/>
</dbReference>
<proteinExistence type="inferred from homology"/>
<evidence type="ECO:0000256" key="6">
    <source>
        <dbReference type="ARBA" id="ARBA00022771"/>
    </source>
</evidence>
<dbReference type="FunFam" id="3.30.160.60:FF:000446">
    <property type="entry name" value="Zinc finger protein"/>
    <property type="match status" value="1"/>
</dbReference>
<feature type="domain" description="C2H2-type" evidence="14">
    <location>
        <begin position="206"/>
        <end position="233"/>
    </location>
</feature>
<feature type="domain" description="C2H2-type" evidence="14">
    <location>
        <begin position="576"/>
        <end position="603"/>
    </location>
</feature>
<feature type="domain" description="C2H2-type" evidence="14">
    <location>
        <begin position="777"/>
        <end position="804"/>
    </location>
</feature>
<keyword evidence="15" id="KW-1185">Reference proteome</keyword>
<dbReference type="OrthoDB" id="6077919at2759"/>
<dbReference type="GO" id="GO:0000978">
    <property type="term" value="F:RNA polymerase II cis-regulatory region sequence-specific DNA binding"/>
    <property type="evidence" value="ECO:0007669"/>
    <property type="project" value="TreeGrafter"/>
</dbReference>
<dbReference type="Pfam" id="PF12874">
    <property type="entry name" value="zf-met"/>
    <property type="match status" value="1"/>
</dbReference>
<organism evidence="15 16">
    <name type="scientific">Crassostrea virginica</name>
    <name type="common">Eastern oyster</name>
    <dbReference type="NCBI Taxonomy" id="6565"/>
    <lineage>
        <taxon>Eukaryota</taxon>
        <taxon>Metazoa</taxon>
        <taxon>Spiralia</taxon>
        <taxon>Lophotrochozoa</taxon>
        <taxon>Mollusca</taxon>
        <taxon>Bivalvia</taxon>
        <taxon>Autobranchia</taxon>
        <taxon>Pteriomorphia</taxon>
        <taxon>Ostreida</taxon>
        <taxon>Ostreoidea</taxon>
        <taxon>Ostreidae</taxon>
        <taxon>Crassostrea</taxon>
    </lineage>
</organism>
<keyword evidence="8" id="KW-0805">Transcription regulation</keyword>
<evidence type="ECO:0000256" key="12">
    <source>
        <dbReference type="PROSITE-ProRule" id="PRU00042"/>
    </source>
</evidence>
<evidence type="ECO:0000259" key="14">
    <source>
        <dbReference type="PROSITE" id="PS50157"/>
    </source>
</evidence>
<keyword evidence="4" id="KW-0479">Metal-binding</keyword>
<feature type="domain" description="C2H2-type" evidence="14">
    <location>
        <begin position="238"/>
        <end position="265"/>
    </location>
</feature>
<keyword evidence="10" id="KW-0804">Transcription</keyword>
<dbReference type="GO" id="GO:0005694">
    <property type="term" value="C:chromosome"/>
    <property type="evidence" value="ECO:0007669"/>
    <property type="project" value="UniProtKB-ARBA"/>
</dbReference>
<accession>A0A8B8EG55</accession>
<feature type="domain" description="C2H2-type" evidence="14">
    <location>
        <begin position="1260"/>
        <end position="1287"/>
    </location>
</feature>
<dbReference type="InterPro" id="IPR036236">
    <property type="entry name" value="Znf_C2H2_sf"/>
</dbReference>
<dbReference type="FunFam" id="3.30.160.60:FF:000385">
    <property type="entry name" value="Zinc finger protein 236 variant"/>
    <property type="match status" value="1"/>
</dbReference>
<gene>
    <name evidence="16" type="primary">LOC111134392</name>
</gene>
<dbReference type="SMART" id="SM00355">
    <property type="entry name" value="ZnF_C2H2"/>
    <property type="match status" value="29"/>
</dbReference>
<dbReference type="FunFam" id="3.30.160.60:FF:000264">
    <property type="entry name" value="Zinc finger protein 236"/>
    <property type="match status" value="3"/>
</dbReference>
<dbReference type="FunFam" id="3.30.160.60:FF:001017">
    <property type="entry name" value="Zinc finger protein 236 variant"/>
    <property type="match status" value="1"/>
</dbReference>
<feature type="region of interest" description="Disordered" evidence="13">
    <location>
        <begin position="1823"/>
        <end position="1860"/>
    </location>
</feature>
<dbReference type="FunFam" id="3.30.160.60:FF:000744">
    <property type="entry name" value="zinc finger E-box-binding homeobox 1"/>
    <property type="match status" value="1"/>
</dbReference>
<comment type="similarity">
    <text evidence="3">Belongs to the krueppel C2H2-type zinc-finger protein family.</text>
</comment>
<feature type="domain" description="C2H2-type" evidence="14">
    <location>
        <begin position="1784"/>
        <end position="1818"/>
    </location>
</feature>
<evidence type="ECO:0000313" key="16">
    <source>
        <dbReference type="RefSeq" id="XP_022339060.1"/>
    </source>
</evidence>
<dbReference type="FunFam" id="3.30.160.60:FF:002212">
    <property type="entry name" value="Zinc finger protein 672"/>
    <property type="match status" value="2"/>
</dbReference>
<feature type="domain" description="C2H2-type" evidence="14">
    <location>
        <begin position="178"/>
        <end position="205"/>
    </location>
</feature>
<feature type="region of interest" description="Disordered" evidence="13">
    <location>
        <begin position="908"/>
        <end position="927"/>
    </location>
</feature>
<feature type="region of interest" description="Disordered" evidence="13">
    <location>
        <begin position="1583"/>
        <end position="1668"/>
    </location>
</feature>
<dbReference type="FunFam" id="3.30.160.60:FF:001732">
    <property type="entry name" value="Zgc:162936"/>
    <property type="match status" value="1"/>
</dbReference>
<feature type="region of interest" description="Disordered" evidence="13">
    <location>
        <begin position="1143"/>
        <end position="1164"/>
    </location>
</feature>
<keyword evidence="7" id="KW-0862">Zinc</keyword>
<feature type="domain" description="C2H2-type" evidence="14">
    <location>
        <begin position="1232"/>
        <end position="1259"/>
    </location>
</feature>
<keyword evidence="11" id="KW-0539">Nucleus</keyword>
<evidence type="ECO:0000256" key="4">
    <source>
        <dbReference type="ARBA" id="ARBA00022723"/>
    </source>
</evidence>
<dbReference type="Pfam" id="PF13912">
    <property type="entry name" value="zf-C2H2_6"/>
    <property type="match status" value="1"/>
</dbReference>
<dbReference type="PANTHER" id="PTHR24396:SF19">
    <property type="entry name" value="FI01119P"/>
    <property type="match status" value="1"/>
</dbReference>
<dbReference type="GeneID" id="111134392"/>
<dbReference type="PROSITE" id="PS50157">
    <property type="entry name" value="ZINC_FINGER_C2H2_2"/>
    <property type="match status" value="28"/>
</dbReference>
<dbReference type="InterPro" id="IPR013087">
    <property type="entry name" value="Znf_C2H2_type"/>
</dbReference>
<dbReference type="Proteomes" id="UP000694844">
    <property type="component" value="Chromosome 5"/>
</dbReference>
<feature type="domain" description="C2H2-type" evidence="14">
    <location>
        <begin position="548"/>
        <end position="575"/>
    </location>
</feature>
<feature type="region of interest" description="Disordered" evidence="13">
    <location>
        <begin position="455"/>
        <end position="484"/>
    </location>
</feature>
<evidence type="ECO:0000313" key="15">
    <source>
        <dbReference type="Proteomes" id="UP000694844"/>
    </source>
</evidence>
<dbReference type="FunFam" id="3.30.160.60:FF:000624">
    <property type="entry name" value="zinc finger protein 697"/>
    <property type="match status" value="1"/>
</dbReference>
<dbReference type="FunFam" id="3.30.160.60:FF:000753">
    <property type="entry name" value="zinc finger protein 236 isoform X2"/>
    <property type="match status" value="1"/>
</dbReference>
<dbReference type="FunFam" id="3.30.160.60:FF:000226">
    <property type="entry name" value="Zinc finger protein 236 variant"/>
    <property type="match status" value="3"/>
</dbReference>
<dbReference type="FunFam" id="3.30.160.60:FF:000376">
    <property type="entry name" value="Zinc finger protein 236"/>
    <property type="match status" value="2"/>
</dbReference>
<feature type="domain" description="C2H2-type" evidence="14">
    <location>
        <begin position="1072"/>
        <end position="1099"/>
    </location>
</feature>
<evidence type="ECO:0000256" key="3">
    <source>
        <dbReference type="ARBA" id="ARBA00006991"/>
    </source>
</evidence>
<dbReference type="FunFam" id="3.30.160.60:FF:000481">
    <property type="entry name" value="zinc finger protein 236"/>
    <property type="match status" value="1"/>
</dbReference>
<feature type="domain" description="C2H2-type" evidence="14">
    <location>
        <begin position="1043"/>
        <end position="1071"/>
    </location>
</feature>
<evidence type="ECO:0000256" key="5">
    <source>
        <dbReference type="ARBA" id="ARBA00022737"/>
    </source>
</evidence>
<dbReference type="RefSeq" id="XP_022339060.1">
    <property type="nucleotide sequence ID" value="XM_022483352.1"/>
</dbReference>
<dbReference type="GO" id="GO:0045893">
    <property type="term" value="P:positive regulation of DNA-templated transcription"/>
    <property type="evidence" value="ECO:0007669"/>
    <property type="project" value="UniProtKB-ARBA"/>
</dbReference>
<dbReference type="Gene3D" id="3.30.160.60">
    <property type="entry name" value="Classic Zinc Finger"/>
    <property type="match status" value="24"/>
</dbReference>
<feature type="domain" description="C2H2-type" evidence="14">
    <location>
        <begin position="121"/>
        <end position="148"/>
    </location>
</feature>
<feature type="domain" description="C2H2-type" evidence="14">
    <location>
        <begin position="311"/>
        <end position="338"/>
    </location>
</feature>
<dbReference type="GO" id="GO:0008270">
    <property type="term" value="F:zinc ion binding"/>
    <property type="evidence" value="ECO:0007669"/>
    <property type="project" value="UniProtKB-KW"/>
</dbReference>
<reference evidence="16" key="1">
    <citation type="submission" date="2025-08" db="UniProtKB">
        <authorList>
            <consortium name="RefSeq"/>
        </authorList>
    </citation>
    <scope>IDENTIFICATION</scope>
    <source>
        <tissue evidence="16">Whole sample</tissue>
    </source>
</reference>
<keyword evidence="6 12" id="KW-0863">Zinc-finger</keyword>
<evidence type="ECO:0000256" key="9">
    <source>
        <dbReference type="ARBA" id="ARBA00023125"/>
    </source>
</evidence>
<evidence type="ECO:0000256" key="13">
    <source>
        <dbReference type="SAM" id="MobiDB-lite"/>
    </source>
</evidence>
<feature type="domain" description="C2H2-type" evidence="14">
    <location>
        <begin position="1130"/>
        <end position="1160"/>
    </location>
</feature>
<keyword evidence="9" id="KW-0238">DNA-binding</keyword>
<dbReference type="KEGG" id="cvn:111134392"/>
<feature type="domain" description="C2H2-type" evidence="14">
    <location>
        <begin position="1289"/>
        <end position="1316"/>
    </location>
</feature>
<feature type="domain" description="C2H2-type" evidence="14">
    <location>
        <begin position="520"/>
        <end position="547"/>
    </location>
</feature>
<name>A0A8B8EG55_CRAVI</name>
<dbReference type="GO" id="GO:0000981">
    <property type="term" value="F:DNA-binding transcription factor activity, RNA polymerase II-specific"/>
    <property type="evidence" value="ECO:0007669"/>
    <property type="project" value="TreeGrafter"/>
</dbReference>
<feature type="domain" description="C2H2-type" evidence="14">
    <location>
        <begin position="693"/>
        <end position="720"/>
    </location>
</feature>
<evidence type="ECO:0000256" key="7">
    <source>
        <dbReference type="ARBA" id="ARBA00022833"/>
    </source>
</evidence>
<dbReference type="SMART" id="SM00451">
    <property type="entry name" value="ZnF_U1"/>
    <property type="match status" value="4"/>
</dbReference>
<evidence type="ECO:0000256" key="10">
    <source>
        <dbReference type="ARBA" id="ARBA00023163"/>
    </source>
</evidence>
<dbReference type="Pfam" id="PF00096">
    <property type="entry name" value="zf-C2H2"/>
    <property type="match status" value="20"/>
</dbReference>
<feature type="domain" description="C2H2-type" evidence="14">
    <location>
        <begin position="1728"/>
        <end position="1755"/>
    </location>
</feature>
<dbReference type="PROSITE" id="PS00028">
    <property type="entry name" value="ZINC_FINGER_C2H2_1"/>
    <property type="match status" value="28"/>
</dbReference>
<feature type="domain" description="C2H2-type" evidence="14">
    <location>
        <begin position="149"/>
        <end position="176"/>
    </location>
</feature>
<feature type="domain" description="C2H2-type" evidence="14">
    <location>
        <begin position="374"/>
        <end position="402"/>
    </location>
</feature>
<sequence length="1860" mass="207939">MSFDGQNTTQLQVENVADYAQLFQGAISHVAHVTETGEIVALVESHILDPQQENIDPQTVQLQQIQTEDGQVVEQLVFEQIPITHIITTDQLQETEHVKVKVKAKEPRQPSIKPPVGKGPFKCETCEKVFPKWPQYQRHMKAHDEDKPFRCPHCSMSFNVEDNLKLHVATHVSADGDPTCPECGKKFSRIASLKAHIMLHEKEENLMCTECGDEFSLQSQLDKHMQEHRQEQEGMKTYPCRQCTQEFTKPLFLKEHMKQHYRIKSSLAHRPYKRNVDRSAFHYKCQHCGKTFQKPSQLQRHNLIHTGERPFKCQQCDRAFNQKGALRIHMSKHTGLKPHPCDFCPMSFAQRGNLRAHIQRVHTLGREGEDGPTYQCDECSCVFKKLGSLNAHISRAHQDNGALPTQVEIKPSGSMVGNIVGEMASSEDILRQALENSGLPSGSEVVSAVDNMAASGTTTTPVSTTPSTSTSSDPTPIAPDQVIRPPPQYTQSLSTMTVHDTATGMVKRHVIRKVNGVRWHQCTYCSKEFKKPSDLVRHIRIHTHEKPYKCTQCFRAFAVKSTLTAHIKTHTGVKDYKCDSCDKLFSTQGSLKVHLRMHTGAKPFDCPQCDKLFRTSAHRKSHIQSHFKDLQDDPDGSSRKRAFKRISHKMGDLPDIPLQEPILITDTGLIQQPSRHNVFNQYLGEAGSVDRPYKCGFCQRGFKKSSHLKQHVRSHTGEKPFKCLQCTRSFVSSGVLKAHIRTHTGLKAYKCLICDSTFTTNGSLKRHMSTHSEVRPFMCPYCQKTFKTSVNCKKHMKTHRHELAIQALQTGDQDDSLGPEKKEVDQNLVIENQMVELGLTQQELSVPTSGGQGELGQPSILAADSLDNFQQALNQQLFGQQQTFTQSLLGSGQQNFSQINSQLNAQASDTNDMNAESSNQLNSGNQYNTLTNQVNSQVAAQLNTQIGGFNQNQFSMQNQSLQGNLDINNLQATFSSQGVTSLTTSLPSTSMQNILPTSELPLPEAEEPDTVSETEQPSAVIHRQRIEPEQPYETLTGHSRKSYRCDLCVNKVFKKLSHLKQHYRSHTGERPYRCITCDKQFVSSGVLKAHMKTHMGTRDFRCEICNAAFTTNGSLTRHMNVHVTFTSRPFKCSACDQSFRTASQCKRHEKQHRPDYGEEPQLSTRARNKAVIHVSEDQTEALNRAQEQETNLSLSEKILLETSKKGDSEEKDQEESSPPPGGGGGGAGKHAHQCSHCPKSFKKPSDLVRHIRIHTGEKPFICEICSRSFTVKSTLDSHMKTHGSNQKKFSCHICCSRFSTKGSLKVHMRLHTGAKPFKCPHCDLRFRTSGHRKSHIVGHLKPDMPKKRRTVVHDDENSSQPQPQINMINMPDIQNVMSTSQASGHVISLDPGLFQSQGILPISLSLADNMGQIQESTLAAHVLQGLENVQLQLTNNVGQGGIQITGLDPSIFSQTVQIDASLLQQLQQQGNVNITINPSVLTQGMQVADPNLVQGLQIQTVGDQTNQAVLAQPTMNLDSQQQSIIQLPSATQDGAPNAFVVTADGTLAPDQQITVNQGDLQQVEGLVTQMNSDLSQNINQEIPQEMPSDDMEKMQQADDMDDDDDDDLSGLDDSEEEDEHADHLGADDSEHLGTVDEDNSDLLNDNNPDEQDSLTHPNDTLTRGSESANVSLSDAVHGEEAQKQFSPDRHHICGVCHKGFKRACHLKEHMHIHTTPSGASKQAKPSIHQCTECEKSFQKPSQLERHFRIHTGERPFVCQICNKAFNQKNALNIHLKKHTGEKPHKCDYCELSFSQKGNLKTHIKRAHHMDMVHSMNLPKTLYVPPSAGGLDEEMNSKGEGSNPEEDQMNLEQVAQELFPQ</sequence>
<comment type="subcellular location">
    <subcellularLocation>
        <location evidence="2">Nucleus</location>
    </subcellularLocation>
</comment>
<evidence type="ECO:0000256" key="2">
    <source>
        <dbReference type="ARBA" id="ARBA00004123"/>
    </source>
</evidence>
<feature type="domain" description="C2H2-type" evidence="14">
    <location>
        <begin position="1756"/>
        <end position="1783"/>
    </location>
</feature>
<dbReference type="GO" id="GO:0005634">
    <property type="term" value="C:nucleus"/>
    <property type="evidence" value="ECO:0007669"/>
    <property type="project" value="UniProtKB-SubCell"/>
</dbReference>
<feature type="domain" description="C2H2-type" evidence="14">
    <location>
        <begin position="1100"/>
        <end position="1122"/>
    </location>
</feature>
<keyword evidence="5" id="KW-0677">Repeat</keyword>
<evidence type="ECO:0000256" key="8">
    <source>
        <dbReference type="ARBA" id="ARBA00023015"/>
    </source>
</evidence>
<feature type="compositionally biased region" description="Basic and acidic residues" evidence="13">
    <location>
        <begin position="1620"/>
        <end position="1634"/>
    </location>
</feature>
<evidence type="ECO:0000256" key="1">
    <source>
        <dbReference type="ARBA" id="ARBA00003767"/>
    </source>
</evidence>
<feature type="region of interest" description="Disordered" evidence="13">
    <location>
        <begin position="1202"/>
        <end position="1235"/>
    </location>
</feature>
<feature type="domain" description="C2H2-type" evidence="14">
    <location>
        <begin position="749"/>
        <end position="776"/>
    </location>
</feature>
<dbReference type="FunFam" id="3.30.160.60:FF:000733">
    <property type="entry name" value="Zinc finger protein 236 variant"/>
    <property type="match status" value="1"/>
</dbReference>
<feature type="compositionally biased region" description="Polar residues" evidence="13">
    <location>
        <begin position="1654"/>
        <end position="1668"/>
    </location>
</feature>
<feature type="domain" description="C2H2-type" evidence="14">
    <location>
        <begin position="604"/>
        <end position="631"/>
    </location>
</feature>
<dbReference type="PANTHER" id="PTHR24396">
    <property type="entry name" value="ZINC FINGER PROTEIN"/>
    <property type="match status" value="1"/>
</dbReference>
<protein>
    <submittedName>
        <fullName evidence="16">Zinc finger protein 236-like</fullName>
    </submittedName>
</protein>
<feature type="domain" description="C2H2-type" evidence="14">
    <location>
        <begin position="1691"/>
        <end position="1718"/>
    </location>
</feature>
<dbReference type="InterPro" id="IPR003604">
    <property type="entry name" value="Matrin/U1-like-C_Znf_C2H2"/>
</dbReference>
<feature type="domain" description="C2H2-type" evidence="14">
    <location>
        <begin position="339"/>
        <end position="367"/>
    </location>
</feature>
<feature type="compositionally biased region" description="Acidic residues" evidence="13">
    <location>
        <begin position="1598"/>
        <end position="1619"/>
    </location>
</feature>
<dbReference type="SUPFAM" id="SSF57667">
    <property type="entry name" value="beta-beta-alpha zinc fingers"/>
    <property type="match status" value="15"/>
</dbReference>
<feature type="compositionally biased region" description="Low complexity" evidence="13">
    <location>
        <begin position="455"/>
        <end position="475"/>
    </location>
</feature>
<dbReference type="InterPro" id="IPR051643">
    <property type="entry name" value="Transcr_Reg_ZincFinger"/>
</dbReference>
<evidence type="ECO:0000256" key="11">
    <source>
        <dbReference type="ARBA" id="ARBA00023242"/>
    </source>
</evidence>
<comment type="function">
    <text evidence="1">May be involved in transcriptional regulation.</text>
</comment>
<dbReference type="FunFam" id="3.30.160.60:FF:000301">
    <property type="entry name" value="Zinc finger protein 236"/>
    <property type="match status" value="2"/>
</dbReference>
<feature type="domain" description="C2H2-type" evidence="14">
    <location>
        <begin position="283"/>
        <end position="310"/>
    </location>
</feature>